<organism evidence="4 5">
    <name type="scientific">Prymnesium parvum</name>
    <name type="common">Toxic golden alga</name>
    <dbReference type="NCBI Taxonomy" id="97485"/>
    <lineage>
        <taxon>Eukaryota</taxon>
        <taxon>Haptista</taxon>
        <taxon>Haptophyta</taxon>
        <taxon>Prymnesiophyceae</taxon>
        <taxon>Prymnesiales</taxon>
        <taxon>Prymnesiaceae</taxon>
        <taxon>Prymnesium</taxon>
    </lineage>
</organism>
<sequence>MSSRLAPPHARHLSLCALRLAMPTIVPRMLPRAVPHRAPLSSATPPAGEARLEILRILRALDASKDACCETFEPRMAEEGVLVLDLGEKGQYSLQEAGSAQLLLFSPVSGPLYYQYDAENEWWKNPNDGHLLVELLVRELMHSTSVYINL</sequence>
<keyword evidence="2" id="KW-0406">Ion transport</keyword>
<accession>A0AB34JRN7</accession>
<dbReference type="EMBL" id="JBGBPQ010000005">
    <property type="protein sequence ID" value="KAL1524751.1"/>
    <property type="molecule type" value="Genomic_DNA"/>
</dbReference>
<dbReference type="Pfam" id="PF01491">
    <property type="entry name" value="Frataxin_Cyay"/>
    <property type="match status" value="1"/>
</dbReference>
<comment type="caution">
    <text evidence="4">The sequence shown here is derived from an EMBL/GenBank/DDBJ whole genome shotgun (WGS) entry which is preliminary data.</text>
</comment>
<comment type="similarity">
    <text evidence="1">Belongs to the frataxin family.</text>
</comment>
<keyword evidence="2" id="KW-0813">Transport</keyword>
<dbReference type="Proteomes" id="UP001515480">
    <property type="component" value="Unassembled WGS sequence"/>
</dbReference>
<dbReference type="AlphaFoldDB" id="A0AB34JRN7"/>
<dbReference type="GO" id="GO:0008199">
    <property type="term" value="F:ferric iron binding"/>
    <property type="evidence" value="ECO:0007669"/>
    <property type="project" value="InterPro"/>
</dbReference>
<evidence type="ECO:0000256" key="2">
    <source>
        <dbReference type="ARBA" id="ARBA00022496"/>
    </source>
</evidence>
<evidence type="ECO:0008006" key="6">
    <source>
        <dbReference type="Google" id="ProtNLM"/>
    </source>
</evidence>
<evidence type="ECO:0000313" key="4">
    <source>
        <dbReference type="EMBL" id="KAL1524751.1"/>
    </source>
</evidence>
<gene>
    <name evidence="4" type="ORF">AB1Y20_019634</name>
</gene>
<keyword evidence="2" id="KW-0410">Iron transport</keyword>
<dbReference type="SUPFAM" id="SSF55387">
    <property type="entry name" value="Frataxin/Nqo15-like"/>
    <property type="match status" value="1"/>
</dbReference>
<evidence type="ECO:0000313" key="5">
    <source>
        <dbReference type="Proteomes" id="UP001515480"/>
    </source>
</evidence>
<keyword evidence="5" id="KW-1185">Reference proteome</keyword>
<dbReference type="InterPro" id="IPR036524">
    <property type="entry name" value="Frataxin/CyaY_sf"/>
</dbReference>
<evidence type="ECO:0000256" key="1">
    <source>
        <dbReference type="ARBA" id="ARBA00008183"/>
    </source>
</evidence>
<dbReference type="InterPro" id="IPR002908">
    <property type="entry name" value="Frataxin/CyaY"/>
</dbReference>
<evidence type="ECO:0000256" key="3">
    <source>
        <dbReference type="ARBA" id="ARBA00023004"/>
    </source>
</evidence>
<proteinExistence type="inferred from homology"/>
<dbReference type="GO" id="GO:0005737">
    <property type="term" value="C:cytoplasm"/>
    <property type="evidence" value="ECO:0007669"/>
    <property type="project" value="UniProtKB-ARBA"/>
</dbReference>
<name>A0AB34JRN7_PRYPA</name>
<dbReference type="SMART" id="SM01219">
    <property type="entry name" value="Frataxin_Cyay"/>
    <property type="match status" value="1"/>
</dbReference>
<reference evidence="4 5" key="1">
    <citation type="journal article" date="2024" name="Science">
        <title>Giant polyketide synthase enzymes in the biosynthesis of giant marine polyether toxins.</title>
        <authorList>
            <person name="Fallon T.R."/>
            <person name="Shende V.V."/>
            <person name="Wierzbicki I.H."/>
            <person name="Pendleton A.L."/>
            <person name="Watervoot N.F."/>
            <person name="Auber R.P."/>
            <person name="Gonzalez D.J."/>
            <person name="Wisecaver J.H."/>
            <person name="Moore B.S."/>
        </authorList>
    </citation>
    <scope>NUCLEOTIDE SEQUENCE [LARGE SCALE GENOMIC DNA]</scope>
    <source>
        <strain evidence="4 5">12B1</strain>
    </source>
</reference>
<dbReference type="Gene3D" id="3.30.920.10">
    <property type="entry name" value="Frataxin/CyaY"/>
    <property type="match status" value="1"/>
</dbReference>
<dbReference type="GO" id="GO:0006826">
    <property type="term" value="P:iron ion transport"/>
    <property type="evidence" value="ECO:0007669"/>
    <property type="project" value="UniProtKB-KW"/>
</dbReference>
<dbReference type="GO" id="GO:0016226">
    <property type="term" value="P:iron-sulfur cluster assembly"/>
    <property type="evidence" value="ECO:0007669"/>
    <property type="project" value="InterPro"/>
</dbReference>
<keyword evidence="3" id="KW-0408">Iron</keyword>
<protein>
    <recommendedName>
        <fullName evidence="6">Frataxin</fullName>
    </recommendedName>
</protein>